<name>A0A1C5JQF3_9ACTN</name>
<dbReference type="Proteomes" id="UP000199360">
    <property type="component" value="Unassembled WGS sequence"/>
</dbReference>
<evidence type="ECO:0000313" key="3">
    <source>
        <dbReference type="Proteomes" id="UP000199360"/>
    </source>
</evidence>
<proteinExistence type="predicted"/>
<evidence type="ECO:0000256" key="1">
    <source>
        <dbReference type="SAM" id="MobiDB-lite"/>
    </source>
</evidence>
<dbReference type="EMBL" id="FMDM01000012">
    <property type="protein sequence ID" value="SCG72814.1"/>
    <property type="molecule type" value="Genomic_DNA"/>
</dbReference>
<organism evidence="2 3">
    <name type="scientific">Micromonospora humi</name>
    <dbReference type="NCBI Taxonomy" id="745366"/>
    <lineage>
        <taxon>Bacteria</taxon>
        <taxon>Bacillati</taxon>
        <taxon>Actinomycetota</taxon>
        <taxon>Actinomycetes</taxon>
        <taxon>Micromonosporales</taxon>
        <taxon>Micromonosporaceae</taxon>
        <taxon>Micromonospora</taxon>
    </lineage>
</organism>
<dbReference type="STRING" id="745366.GA0070213_112266"/>
<gene>
    <name evidence="2" type="ORF">GA0070213_112266</name>
</gene>
<sequence length="42" mass="4285">MIHVTARRLLPYHVPAAVRSGAAGGWGHATRHAAGSGAGRLP</sequence>
<protein>
    <submittedName>
        <fullName evidence="2">Uncharacterized protein</fullName>
    </submittedName>
</protein>
<reference evidence="3" key="1">
    <citation type="submission" date="2016-06" db="EMBL/GenBank/DDBJ databases">
        <authorList>
            <person name="Varghese N."/>
            <person name="Submissions Spin"/>
        </authorList>
    </citation>
    <scope>NUCLEOTIDE SEQUENCE [LARGE SCALE GENOMIC DNA]</scope>
    <source>
        <strain evidence="3">DSM 45647</strain>
    </source>
</reference>
<keyword evidence="3" id="KW-1185">Reference proteome</keyword>
<evidence type="ECO:0000313" key="2">
    <source>
        <dbReference type="EMBL" id="SCG72814.1"/>
    </source>
</evidence>
<accession>A0A1C5JQF3</accession>
<dbReference type="AlphaFoldDB" id="A0A1C5JQF3"/>
<feature type="region of interest" description="Disordered" evidence="1">
    <location>
        <begin position="20"/>
        <end position="42"/>
    </location>
</feature>